<keyword evidence="1" id="KW-0472">Membrane</keyword>
<dbReference type="Proteomes" id="UP001202248">
    <property type="component" value="Unassembled WGS sequence"/>
</dbReference>
<evidence type="ECO:0008006" key="4">
    <source>
        <dbReference type="Google" id="ProtNLM"/>
    </source>
</evidence>
<protein>
    <recommendedName>
        <fullName evidence="4">Oligosaccharide flippase family protein</fullName>
    </recommendedName>
</protein>
<gene>
    <name evidence="2" type="ORF">MKP09_08350</name>
</gene>
<keyword evidence="1" id="KW-1133">Transmembrane helix</keyword>
<dbReference type="EMBL" id="JAKWBL010000001">
    <property type="protein sequence ID" value="MCH5597911.1"/>
    <property type="molecule type" value="Genomic_DNA"/>
</dbReference>
<evidence type="ECO:0000256" key="1">
    <source>
        <dbReference type="SAM" id="Phobius"/>
    </source>
</evidence>
<evidence type="ECO:0000313" key="2">
    <source>
        <dbReference type="EMBL" id="MCH5597911.1"/>
    </source>
</evidence>
<proteinExistence type="predicted"/>
<name>A0ABS9SHS6_9BACT</name>
<feature type="transmembrane region" description="Helical" evidence="1">
    <location>
        <begin position="12"/>
        <end position="36"/>
    </location>
</feature>
<sequence>MSKKSNYWLKNAAITIFQNSSSLVLGFLNFYMLIRLLSPDDYGTWIIFISIITVVELSKNGLTQEATIKYLSGANFNDKKRSLLLRLLSMYAWLAFLQFYF</sequence>
<feature type="transmembrane region" description="Helical" evidence="1">
    <location>
        <begin position="83"/>
        <end position="100"/>
    </location>
</feature>
<accession>A0ABS9SHS6</accession>
<organism evidence="2 3">
    <name type="scientific">Niabella ginsengisoli</name>
    <dbReference type="NCBI Taxonomy" id="522298"/>
    <lineage>
        <taxon>Bacteria</taxon>
        <taxon>Pseudomonadati</taxon>
        <taxon>Bacteroidota</taxon>
        <taxon>Chitinophagia</taxon>
        <taxon>Chitinophagales</taxon>
        <taxon>Chitinophagaceae</taxon>
        <taxon>Niabella</taxon>
    </lineage>
</organism>
<feature type="transmembrane region" description="Helical" evidence="1">
    <location>
        <begin position="42"/>
        <end position="62"/>
    </location>
</feature>
<reference evidence="2 3" key="1">
    <citation type="submission" date="2022-02" db="EMBL/GenBank/DDBJ databases">
        <authorList>
            <person name="Min J."/>
        </authorList>
    </citation>
    <scope>NUCLEOTIDE SEQUENCE [LARGE SCALE GENOMIC DNA]</scope>
    <source>
        <strain evidence="2 3">GR10-1</strain>
    </source>
</reference>
<keyword evidence="1" id="KW-0812">Transmembrane</keyword>
<keyword evidence="3" id="KW-1185">Reference proteome</keyword>
<dbReference type="RefSeq" id="WP_240827264.1">
    <property type="nucleotide sequence ID" value="NZ_JAKWBL010000001.1"/>
</dbReference>
<comment type="caution">
    <text evidence="2">The sequence shown here is derived from an EMBL/GenBank/DDBJ whole genome shotgun (WGS) entry which is preliminary data.</text>
</comment>
<evidence type="ECO:0000313" key="3">
    <source>
        <dbReference type="Proteomes" id="UP001202248"/>
    </source>
</evidence>